<keyword evidence="3" id="KW-1185">Reference proteome</keyword>
<reference evidence="3" key="1">
    <citation type="journal article" date="2019" name="Int. J. Syst. Evol. Microbiol.">
        <title>The Global Catalogue of Microorganisms (GCM) 10K type strain sequencing project: providing services to taxonomists for standard genome sequencing and annotation.</title>
        <authorList>
            <consortium name="The Broad Institute Genomics Platform"/>
            <consortium name="The Broad Institute Genome Sequencing Center for Infectious Disease"/>
            <person name="Wu L."/>
            <person name="Ma J."/>
        </authorList>
    </citation>
    <scope>NUCLEOTIDE SEQUENCE [LARGE SCALE GENOMIC DNA]</scope>
    <source>
        <strain evidence="3">CECT 8482</strain>
    </source>
</reference>
<gene>
    <name evidence="2" type="ORF">QWZ10_06265</name>
</gene>
<dbReference type="EMBL" id="JAUFRC010000001">
    <property type="protein sequence ID" value="MDN3711521.1"/>
    <property type="molecule type" value="Genomic_DNA"/>
</dbReference>
<name>A0ABT8D569_9RHOB</name>
<organism evidence="2 3">
    <name type="scientific">Paracoccus cavernae</name>
    <dbReference type="NCBI Taxonomy" id="1571207"/>
    <lineage>
        <taxon>Bacteria</taxon>
        <taxon>Pseudomonadati</taxon>
        <taxon>Pseudomonadota</taxon>
        <taxon>Alphaproteobacteria</taxon>
        <taxon>Rhodobacterales</taxon>
        <taxon>Paracoccaceae</taxon>
        <taxon>Paracoccus</taxon>
    </lineage>
</organism>
<feature type="compositionally biased region" description="Low complexity" evidence="1">
    <location>
        <begin position="251"/>
        <end position="267"/>
    </location>
</feature>
<evidence type="ECO:0000313" key="3">
    <source>
        <dbReference type="Proteomes" id="UP001243846"/>
    </source>
</evidence>
<protein>
    <submittedName>
        <fullName evidence="2">Uncharacterized protein</fullName>
    </submittedName>
</protein>
<dbReference type="Proteomes" id="UP001243846">
    <property type="component" value="Unassembled WGS sequence"/>
</dbReference>
<feature type="region of interest" description="Disordered" evidence="1">
    <location>
        <begin position="251"/>
        <end position="278"/>
    </location>
</feature>
<comment type="caution">
    <text evidence="2">The sequence shown here is derived from an EMBL/GenBank/DDBJ whole genome shotgun (WGS) entry which is preliminary data.</text>
</comment>
<proteinExistence type="predicted"/>
<sequence length="303" mass="33102">MIERPLLDVAINGLPGYGSYGTHPSLHQVHAISGPVTRIVIHADSGSEQELHFPIVKVMGPDRKELALDDIVANVTLTSAHQRHEGSDIRRLFVTSKQLTSGKEARPAMTILFKPGVKVSVLRLVNRGRLGAKARHVCLSAYHQGKLFLSAQHYNPKDVQDSFIGICGRYDVALPAKFSAGWQARVIADLHAKLSAAIEADTCDLDARELISLLPVFETRPELSDFVLTATAQLLLLIGGKRLVAHSQTSSLCPRSCPRPRGSRLSSTRPMRSPRSGWTARWELSPANIRSRNRASSASATNT</sequence>
<evidence type="ECO:0000313" key="2">
    <source>
        <dbReference type="EMBL" id="MDN3711521.1"/>
    </source>
</evidence>
<evidence type="ECO:0000256" key="1">
    <source>
        <dbReference type="SAM" id="MobiDB-lite"/>
    </source>
</evidence>
<accession>A0ABT8D569</accession>